<protein>
    <submittedName>
        <fullName evidence="1">Uncharacterized protein</fullName>
    </submittedName>
</protein>
<dbReference type="EMBL" id="LFYT02000053">
    <property type="protein sequence ID" value="PVE40909.1"/>
    <property type="molecule type" value="Genomic_DNA"/>
</dbReference>
<reference evidence="1" key="1">
    <citation type="submission" date="2017-04" db="EMBL/GenBank/DDBJ databases">
        <title>Unexpected and diverse lifestyles within the genus Limnohabitans.</title>
        <authorList>
            <person name="Kasalicky V."/>
            <person name="Mehrshad M."/>
            <person name="Andrei S.-A."/>
            <person name="Salcher M."/>
            <person name="Kratochvilova H."/>
            <person name="Simek K."/>
            <person name="Ghai R."/>
        </authorList>
    </citation>
    <scope>NUCLEOTIDE SEQUENCE [LARGE SCALE GENOMIC DNA]</scope>
    <source>
        <strain evidence="1">II-D5</strain>
    </source>
</reference>
<evidence type="ECO:0000313" key="2">
    <source>
        <dbReference type="Proteomes" id="UP000037507"/>
    </source>
</evidence>
<accession>A0A2T7U8D4</accession>
<sequence length="101" mass="10613">MTATIDLDLVGGGFTDMATGISTALKLLTILQETNEVPDVADANKNHALAHTLHVLLSRMGMVNEITGNAVIPGLFEPLDVNRWMNLDIPGAAVGSTKSEG</sequence>
<organism evidence="1 2">
    <name type="scientific">Limnohabitans planktonicus II-D5</name>
    <dbReference type="NCBI Taxonomy" id="1293045"/>
    <lineage>
        <taxon>Bacteria</taxon>
        <taxon>Pseudomonadati</taxon>
        <taxon>Pseudomonadota</taxon>
        <taxon>Betaproteobacteria</taxon>
        <taxon>Burkholderiales</taxon>
        <taxon>Comamonadaceae</taxon>
        <taxon>Limnohabitans</taxon>
    </lineage>
</organism>
<gene>
    <name evidence="1" type="ORF">H663_020040</name>
</gene>
<comment type="caution">
    <text evidence="1">The sequence shown here is derived from an EMBL/GenBank/DDBJ whole genome shotgun (WGS) entry which is preliminary data.</text>
</comment>
<dbReference type="AlphaFoldDB" id="A0A2T7U8D4"/>
<evidence type="ECO:0000313" key="1">
    <source>
        <dbReference type="EMBL" id="PVE40909.1"/>
    </source>
</evidence>
<keyword evidence="2" id="KW-1185">Reference proteome</keyword>
<name>A0A2T7U8D4_9BURK</name>
<dbReference type="RefSeq" id="WP_053172040.1">
    <property type="nucleotide sequence ID" value="NZ_LFYT02000053.1"/>
</dbReference>
<dbReference type="Proteomes" id="UP000037507">
    <property type="component" value="Unassembled WGS sequence"/>
</dbReference>
<dbReference type="OrthoDB" id="9814969at2"/>
<proteinExistence type="predicted"/>